<accession>R7ZXZ7</accession>
<protein>
    <submittedName>
        <fullName evidence="5">Uncharacterized protein</fullName>
    </submittedName>
</protein>
<feature type="signal peptide" evidence="4">
    <location>
        <begin position="1"/>
        <end position="22"/>
    </location>
</feature>
<dbReference type="Proteomes" id="UP000013909">
    <property type="component" value="Unassembled WGS sequence"/>
</dbReference>
<dbReference type="PROSITE" id="PS50293">
    <property type="entry name" value="TPR_REGION"/>
    <property type="match status" value="3"/>
</dbReference>
<gene>
    <name evidence="5" type="ORF">ADIS_0535</name>
</gene>
<proteinExistence type="predicted"/>
<organism evidence="5 6">
    <name type="scientific">Lunatimonas lonarensis</name>
    <dbReference type="NCBI Taxonomy" id="1232681"/>
    <lineage>
        <taxon>Bacteria</taxon>
        <taxon>Pseudomonadati</taxon>
        <taxon>Bacteroidota</taxon>
        <taxon>Cytophagia</taxon>
        <taxon>Cytophagales</taxon>
        <taxon>Cyclobacteriaceae</taxon>
    </lineage>
</organism>
<comment type="caution">
    <text evidence="5">The sequence shown here is derived from an EMBL/GenBank/DDBJ whole genome shotgun (WGS) entry which is preliminary data.</text>
</comment>
<dbReference type="InterPro" id="IPR050498">
    <property type="entry name" value="Ycf3"/>
</dbReference>
<evidence type="ECO:0000256" key="1">
    <source>
        <dbReference type="ARBA" id="ARBA00022737"/>
    </source>
</evidence>
<dbReference type="PROSITE" id="PS51257">
    <property type="entry name" value="PROKAR_LIPOPROTEIN"/>
    <property type="match status" value="1"/>
</dbReference>
<dbReference type="PANTHER" id="PTHR44858:SF1">
    <property type="entry name" value="UDP-N-ACETYLGLUCOSAMINE--PEPTIDE N-ACETYLGLUCOSAMINYLTRANSFERASE SPINDLY-RELATED"/>
    <property type="match status" value="1"/>
</dbReference>
<reference evidence="5 6" key="1">
    <citation type="submission" date="2013-02" db="EMBL/GenBank/DDBJ databases">
        <title>A novel strain isolated from Lonar lake, Maharashtra, India.</title>
        <authorList>
            <person name="Singh A."/>
        </authorList>
    </citation>
    <scope>NUCLEOTIDE SEQUENCE [LARGE SCALE GENOMIC DNA]</scope>
    <source>
        <strain evidence="5 6">AK24</strain>
    </source>
</reference>
<evidence type="ECO:0000313" key="5">
    <source>
        <dbReference type="EMBL" id="EON78942.1"/>
    </source>
</evidence>
<feature type="repeat" description="TPR" evidence="3">
    <location>
        <begin position="200"/>
        <end position="233"/>
    </location>
</feature>
<dbReference type="STRING" id="1232681.ADIS_0535"/>
<evidence type="ECO:0000256" key="3">
    <source>
        <dbReference type="PROSITE-ProRule" id="PRU00339"/>
    </source>
</evidence>
<feature type="chain" id="PRO_5004462035" evidence="4">
    <location>
        <begin position="23"/>
        <end position="312"/>
    </location>
</feature>
<dbReference type="SMART" id="SM00028">
    <property type="entry name" value="TPR"/>
    <property type="match status" value="7"/>
</dbReference>
<keyword evidence="6" id="KW-1185">Reference proteome</keyword>
<name>R7ZXZ7_9BACT</name>
<evidence type="ECO:0000313" key="6">
    <source>
        <dbReference type="Proteomes" id="UP000013909"/>
    </source>
</evidence>
<dbReference type="PROSITE" id="PS50005">
    <property type="entry name" value="TPR"/>
    <property type="match status" value="3"/>
</dbReference>
<dbReference type="AlphaFoldDB" id="R7ZXZ7"/>
<dbReference type="OrthoDB" id="1523318at2"/>
<dbReference type="PANTHER" id="PTHR44858">
    <property type="entry name" value="TETRATRICOPEPTIDE REPEAT PROTEIN 6"/>
    <property type="match status" value="1"/>
</dbReference>
<feature type="repeat" description="TPR" evidence="3">
    <location>
        <begin position="132"/>
        <end position="165"/>
    </location>
</feature>
<sequence>MTQKPKSLLFLSFLLLALFGSSCDTVENKKGRFLLKGNGKLQEGDLQGAIRFYEEAIRLDNSYADAFYNRGIAYQRLANFQRAIGDFEKALEANPNYEDARYQKAVAHLDFGENYRALEEAKKLTQTEEYAAKGYFILGLTYAELSEYGQALNAFEMAIERTPENVDLWVNRATIRYYQGDYGKALSDLAQAKQLTDREPNIYNLLGLIDFEAGKYQEALENVELAIRLNPNQPYYYNNRGLFRLFDDQLEEGLADINYSLSVDPANLHALRNKGIYYYLKGEKELASQYLREVAAKNNKIPMVMEYLEKLN</sequence>
<evidence type="ECO:0000256" key="4">
    <source>
        <dbReference type="SAM" id="SignalP"/>
    </source>
</evidence>
<dbReference type="Gene3D" id="1.25.40.10">
    <property type="entry name" value="Tetratricopeptide repeat domain"/>
    <property type="match status" value="3"/>
</dbReference>
<dbReference type="Pfam" id="PF13414">
    <property type="entry name" value="TPR_11"/>
    <property type="match status" value="2"/>
</dbReference>
<dbReference type="SUPFAM" id="SSF48452">
    <property type="entry name" value="TPR-like"/>
    <property type="match status" value="2"/>
</dbReference>
<dbReference type="EMBL" id="AQHR01000021">
    <property type="protein sequence ID" value="EON78942.1"/>
    <property type="molecule type" value="Genomic_DNA"/>
</dbReference>
<dbReference type="Pfam" id="PF13432">
    <property type="entry name" value="TPR_16"/>
    <property type="match status" value="1"/>
</dbReference>
<keyword evidence="4" id="KW-0732">Signal</keyword>
<keyword evidence="1" id="KW-0677">Repeat</keyword>
<dbReference type="InterPro" id="IPR019734">
    <property type="entry name" value="TPR_rpt"/>
</dbReference>
<dbReference type="InterPro" id="IPR011990">
    <property type="entry name" value="TPR-like_helical_dom_sf"/>
</dbReference>
<feature type="repeat" description="TPR" evidence="3">
    <location>
        <begin position="64"/>
        <end position="97"/>
    </location>
</feature>
<keyword evidence="2 3" id="KW-0802">TPR repeat</keyword>
<evidence type="ECO:0000256" key="2">
    <source>
        <dbReference type="ARBA" id="ARBA00022803"/>
    </source>
</evidence>
<dbReference type="RefSeq" id="WP_010852684.1">
    <property type="nucleotide sequence ID" value="NZ_AQHR01000021.1"/>
</dbReference>